<gene>
    <name evidence="5" type="ORF">H8K52_14185</name>
</gene>
<reference evidence="5 6" key="1">
    <citation type="submission" date="2020-08" db="EMBL/GenBank/DDBJ databases">
        <title>Novel species isolated from subtropical streams in China.</title>
        <authorList>
            <person name="Lu H."/>
        </authorList>
    </citation>
    <scope>NUCLEOTIDE SEQUENCE [LARGE SCALE GENOMIC DNA]</scope>
    <source>
        <strain evidence="5 6">KACC 16656</strain>
    </source>
</reference>
<dbReference type="SUPFAM" id="SSF56349">
    <property type="entry name" value="DNA breaking-rejoining enzymes"/>
    <property type="match status" value="1"/>
</dbReference>
<evidence type="ECO:0000256" key="1">
    <source>
        <dbReference type="ARBA" id="ARBA00022908"/>
    </source>
</evidence>
<accession>A0ABR6X6A1</accession>
<dbReference type="EMBL" id="JACOFW010000017">
    <property type="protein sequence ID" value="MBC3808489.1"/>
    <property type="molecule type" value="Genomic_DNA"/>
</dbReference>
<dbReference type="RefSeq" id="WP_186923567.1">
    <property type="nucleotide sequence ID" value="NZ_JACOFW010000017.1"/>
</dbReference>
<dbReference type="InterPro" id="IPR013762">
    <property type="entry name" value="Integrase-like_cat_sf"/>
</dbReference>
<dbReference type="Proteomes" id="UP000648257">
    <property type="component" value="Unassembled WGS sequence"/>
</dbReference>
<keyword evidence="1" id="KW-0229">DNA integration</keyword>
<evidence type="ECO:0000256" key="3">
    <source>
        <dbReference type="ARBA" id="ARBA00023172"/>
    </source>
</evidence>
<dbReference type="InterPro" id="IPR010998">
    <property type="entry name" value="Integrase_recombinase_N"/>
</dbReference>
<evidence type="ECO:0000313" key="5">
    <source>
        <dbReference type="EMBL" id="MBC3808489.1"/>
    </source>
</evidence>
<keyword evidence="3" id="KW-0233">DNA recombination</keyword>
<evidence type="ECO:0000256" key="2">
    <source>
        <dbReference type="ARBA" id="ARBA00023125"/>
    </source>
</evidence>
<dbReference type="PANTHER" id="PTHR30349:SF94">
    <property type="entry name" value="INTEGRASE_RECOMBINASE HI_1414-RELATED"/>
    <property type="match status" value="1"/>
</dbReference>
<keyword evidence="6" id="KW-1185">Reference proteome</keyword>
<evidence type="ECO:0000313" key="6">
    <source>
        <dbReference type="Proteomes" id="UP000648257"/>
    </source>
</evidence>
<dbReference type="InterPro" id="IPR002104">
    <property type="entry name" value="Integrase_catalytic"/>
</dbReference>
<dbReference type="CDD" id="cd00796">
    <property type="entry name" value="INT_Rci_Hp1_C"/>
    <property type="match status" value="1"/>
</dbReference>
<dbReference type="InterPro" id="IPR011010">
    <property type="entry name" value="DNA_brk_join_enz"/>
</dbReference>
<dbReference type="Gene3D" id="1.10.443.10">
    <property type="entry name" value="Intergrase catalytic core"/>
    <property type="match status" value="1"/>
</dbReference>
<sequence>MASIINRGPYQFQAFVRRKGYPTQTRTFESQREAKDWSRDVEAKMRRGEFADLSEAEATTLGELLERYRQEVTPEKRGHVQENYRVLQLIRHPISLRSLASLRNVDFSDYRNERIKQVGPKTVQLELALLSAVLNNARRDWSIPIENSVTDIRKPKLPRGRDRRLVGDEETRLFEAAAECRSEGLDVCIRLALEMGMRRGEISNLRWSQVDFEQHVIRLDLTKNGEARVVPMSTTAEDAIRSLHTPTSMGRLFEFYDSDGLGKAYSRACKRAGIVGLRFHDLRHEAASRWAKKVPVATLAKIFGWKTLQMAMRYYNPTAEELVAAVRDVDDRNPPPSVSSPQVNHTRPKLTTVSVIPQMKTNLLSNNVIEVQFNQRSAV</sequence>
<evidence type="ECO:0000259" key="4">
    <source>
        <dbReference type="PROSITE" id="PS51898"/>
    </source>
</evidence>
<keyword evidence="2" id="KW-0238">DNA-binding</keyword>
<protein>
    <submittedName>
        <fullName evidence="5">Site-specific integrase</fullName>
    </submittedName>
</protein>
<organism evidence="5 6">
    <name type="scientific">Undibacterium seohonense</name>
    <dbReference type="NCBI Taxonomy" id="1344950"/>
    <lineage>
        <taxon>Bacteria</taxon>
        <taxon>Pseudomonadati</taxon>
        <taxon>Pseudomonadota</taxon>
        <taxon>Betaproteobacteria</taxon>
        <taxon>Burkholderiales</taxon>
        <taxon>Oxalobacteraceae</taxon>
        <taxon>Undibacterium</taxon>
    </lineage>
</organism>
<dbReference type="PANTHER" id="PTHR30349">
    <property type="entry name" value="PHAGE INTEGRASE-RELATED"/>
    <property type="match status" value="1"/>
</dbReference>
<proteinExistence type="predicted"/>
<dbReference type="Gene3D" id="1.10.150.130">
    <property type="match status" value="1"/>
</dbReference>
<comment type="caution">
    <text evidence="5">The sequence shown here is derived from an EMBL/GenBank/DDBJ whole genome shotgun (WGS) entry which is preliminary data.</text>
</comment>
<dbReference type="PROSITE" id="PS51898">
    <property type="entry name" value="TYR_RECOMBINASE"/>
    <property type="match status" value="1"/>
</dbReference>
<name>A0ABR6X6A1_9BURK</name>
<feature type="domain" description="Tyr recombinase" evidence="4">
    <location>
        <begin position="160"/>
        <end position="328"/>
    </location>
</feature>
<dbReference type="InterPro" id="IPR050090">
    <property type="entry name" value="Tyrosine_recombinase_XerCD"/>
</dbReference>
<dbReference type="Pfam" id="PF00589">
    <property type="entry name" value="Phage_integrase"/>
    <property type="match status" value="1"/>
</dbReference>